<dbReference type="GO" id="GO:0055085">
    <property type="term" value="P:transmembrane transport"/>
    <property type="evidence" value="ECO:0007669"/>
    <property type="project" value="InterPro"/>
</dbReference>
<evidence type="ECO:0008006" key="5">
    <source>
        <dbReference type="Google" id="ProtNLM"/>
    </source>
</evidence>
<dbReference type="InterPro" id="IPR038404">
    <property type="entry name" value="TRAP_DctP_sf"/>
</dbReference>
<name>A0A382BWI1_9ZZZZ</name>
<dbReference type="NCBIfam" id="NF037995">
    <property type="entry name" value="TRAP_S1"/>
    <property type="match status" value="1"/>
</dbReference>
<dbReference type="InterPro" id="IPR018389">
    <property type="entry name" value="DctP_fam"/>
</dbReference>
<protein>
    <recommendedName>
        <fullName evidence="5">C4-dicarboxylate ABC transporter substrate-binding protein</fullName>
    </recommendedName>
</protein>
<proteinExistence type="inferred from homology"/>
<organism evidence="4">
    <name type="scientific">marine metagenome</name>
    <dbReference type="NCBI Taxonomy" id="408172"/>
    <lineage>
        <taxon>unclassified sequences</taxon>
        <taxon>metagenomes</taxon>
        <taxon>ecological metagenomes</taxon>
    </lineage>
</organism>
<dbReference type="Gene3D" id="3.40.190.170">
    <property type="entry name" value="Bacterial extracellular solute-binding protein, family 7"/>
    <property type="match status" value="1"/>
</dbReference>
<gene>
    <name evidence="4" type="ORF">METZ01_LOCUS170715</name>
</gene>
<evidence type="ECO:0000256" key="3">
    <source>
        <dbReference type="ARBA" id="ARBA00022729"/>
    </source>
</evidence>
<keyword evidence="2" id="KW-0813">Transport</keyword>
<comment type="similarity">
    <text evidence="1">Belongs to the bacterial solute-binding protein 7 family.</text>
</comment>
<evidence type="ECO:0000313" key="4">
    <source>
        <dbReference type="EMBL" id="SVB17861.1"/>
    </source>
</evidence>
<dbReference type="PANTHER" id="PTHR33376:SF7">
    <property type="entry name" value="C4-DICARBOXYLATE-BINDING PROTEIN DCTB"/>
    <property type="match status" value="1"/>
</dbReference>
<evidence type="ECO:0000256" key="1">
    <source>
        <dbReference type="ARBA" id="ARBA00009023"/>
    </source>
</evidence>
<dbReference type="Pfam" id="PF03480">
    <property type="entry name" value="DctP"/>
    <property type="match status" value="1"/>
</dbReference>
<evidence type="ECO:0000256" key="2">
    <source>
        <dbReference type="ARBA" id="ARBA00022448"/>
    </source>
</evidence>
<dbReference type="PANTHER" id="PTHR33376">
    <property type="match status" value="1"/>
</dbReference>
<sequence>MRVLKILLIPLFCLLAFSYTSIAAQKSIKIAFMGAQTDEDMHGSLVFKDYIEATSNGNIKVDIFHSAQLCSKFVECIQGVQANTFQVTISTIGGFGLIFPPAQVLDLPYILRDDRVAECFFDGPFLPSLRNAVMEKFPKLRLMMVGNTGGWRNFMTTKTQIKEPSDIKGQKIRTIPADIQKEMVKMLGGNPTPISWPEVYTALATGVVEGTKNGITDIVSMKFHEHLRYATLDGHAYMAAFWWLNNDFWNGLSHEEKVIVNDGFYHMMWETRQSPKSGAIAAYEEFKKAGGTIYKPTPTQKQMFVDSTKGMYKWYEEQYGREWLDKVLAETKVCEAKIDAASANL</sequence>
<accession>A0A382BWI1</accession>
<reference evidence="4" key="1">
    <citation type="submission" date="2018-05" db="EMBL/GenBank/DDBJ databases">
        <authorList>
            <person name="Lanie J.A."/>
            <person name="Ng W.-L."/>
            <person name="Kazmierczak K.M."/>
            <person name="Andrzejewski T.M."/>
            <person name="Davidsen T.M."/>
            <person name="Wayne K.J."/>
            <person name="Tettelin H."/>
            <person name="Glass J.I."/>
            <person name="Rusch D."/>
            <person name="Podicherti R."/>
            <person name="Tsui H.-C.T."/>
            <person name="Winkler M.E."/>
        </authorList>
    </citation>
    <scope>NUCLEOTIDE SEQUENCE</scope>
</reference>
<keyword evidence="3" id="KW-0732">Signal</keyword>
<dbReference type="AlphaFoldDB" id="A0A382BWI1"/>
<dbReference type="CDD" id="cd13677">
    <property type="entry name" value="PBP2_TRAP_SBP_like_6"/>
    <property type="match status" value="1"/>
</dbReference>
<dbReference type="EMBL" id="UINC01031581">
    <property type="protein sequence ID" value="SVB17861.1"/>
    <property type="molecule type" value="Genomic_DNA"/>
</dbReference>